<dbReference type="AlphaFoldDB" id="A0A915JZH0"/>
<reference evidence="2" key="1">
    <citation type="submission" date="2022-11" db="UniProtKB">
        <authorList>
            <consortium name="WormBaseParasite"/>
        </authorList>
    </citation>
    <scope>IDENTIFICATION</scope>
</reference>
<dbReference type="Proteomes" id="UP000887565">
    <property type="component" value="Unplaced"/>
</dbReference>
<protein>
    <submittedName>
        <fullName evidence="2">Uncharacterized protein</fullName>
    </submittedName>
</protein>
<sequence>MLLLHSFWNNRCSSRCLTRSFIREQEINFDNFEVVEKSDHQGVCIIEEKIIEHSQQAFGNENMLVSAV</sequence>
<organism evidence="1 2">
    <name type="scientific">Romanomermis culicivorax</name>
    <name type="common">Nematode worm</name>
    <dbReference type="NCBI Taxonomy" id="13658"/>
    <lineage>
        <taxon>Eukaryota</taxon>
        <taxon>Metazoa</taxon>
        <taxon>Ecdysozoa</taxon>
        <taxon>Nematoda</taxon>
        <taxon>Enoplea</taxon>
        <taxon>Dorylaimia</taxon>
        <taxon>Mermithida</taxon>
        <taxon>Mermithoidea</taxon>
        <taxon>Mermithidae</taxon>
        <taxon>Romanomermis</taxon>
    </lineage>
</organism>
<keyword evidence="1" id="KW-1185">Reference proteome</keyword>
<evidence type="ECO:0000313" key="2">
    <source>
        <dbReference type="WBParaSite" id="nRc.2.0.1.t31449-RA"/>
    </source>
</evidence>
<proteinExistence type="predicted"/>
<name>A0A915JZH0_ROMCU</name>
<accession>A0A915JZH0</accession>
<evidence type="ECO:0000313" key="1">
    <source>
        <dbReference type="Proteomes" id="UP000887565"/>
    </source>
</evidence>
<dbReference type="WBParaSite" id="nRc.2.0.1.t31449-RA">
    <property type="protein sequence ID" value="nRc.2.0.1.t31449-RA"/>
    <property type="gene ID" value="nRc.2.0.1.g31449"/>
</dbReference>